<dbReference type="AlphaFoldDB" id="A0A1E5KSR8"/>
<sequence length="261" mass="28818">MKIKIGVTSLVLVMFTHPIVGFAESSVIGKETVRFEAEYAQEVRDPENPDVKANPGVSPVTTGDLRIDFVPQFNFLAQKMSSKDEIYQGNAQLFFGDTGARGNFIQVSDYRGTGSGWKLQVRQETQFKNDQAENKELKGALISIDQSWVNSTRSENEAPVVSKDIIHMDNIGETYNLAEAKQGTGQGTWHIIFGSSSDNNKGRKQTLSPITDSRGKPILDGKFENKPMVKNSALTLSVPGATKKSQVPYETMITWILSELP</sequence>
<gene>
    <name evidence="3" type="ORF">BCR26_06600</name>
</gene>
<feature type="compositionally biased region" description="Polar residues" evidence="1">
    <location>
        <begin position="194"/>
        <end position="211"/>
    </location>
</feature>
<feature type="domain" description="WxL" evidence="2">
    <location>
        <begin position="28"/>
        <end position="261"/>
    </location>
</feature>
<accession>A0A1E5KSR8</accession>
<reference evidence="3 4" key="1">
    <citation type="submission" date="2016-09" db="EMBL/GenBank/DDBJ databases">
        <authorList>
            <person name="Capua I."/>
            <person name="De Benedictis P."/>
            <person name="Joannis T."/>
            <person name="Lombin L.H."/>
            <person name="Cattoli G."/>
        </authorList>
    </citation>
    <scope>NUCLEOTIDE SEQUENCE [LARGE SCALE GENOMIC DNA]</scope>
    <source>
        <strain evidence="3 4">LMG 25899</strain>
    </source>
</reference>
<organism evidence="3 4">
    <name type="scientific">Enterococcus rivorum</name>
    <dbReference type="NCBI Taxonomy" id="762845"/>
    <lineage>
        <taxon>Bacteria</taxon>
        <taxon>Bacillati</taxon>
        <taxon>Bacillota</taxon>
        <taxon>Bacilli</taxon>
        <taxon>Lactobacillales</taxon>
        <taxon>Enterococcaceae</taxon>
        <taxon>Enterococcus</taxon>
    </lineage>
</organism>
<dbReference type="InterPro" id="IPR027994">
    <property type="entry name" value="WxL_dom"/>
</dbReference>
<comment type="caution">
    <text evidence="3">The sequence shown here is derived from an EMBL/GenBank/DDBJ whole genome shotgun (WGS) entry which is preliminary data.</text>
</comment>
<evidence type="ECO:0000259" key="2">
    <source>
        <dbReference type="Pfam" id="PF13731"/>
    </source>
</evidence>
<name>A0A1E5KSR8_9ENTE</name>
<proteinExistence type="predicted"/>
<dbReference type="Proteomes" id="UP000095256">
    <property type="component" value="Unassembled WGS sequence"/>
</dbReference>
<dbReference type="STRING" id="762845.BCR26_06600"/>
<evidence type="ECO:0000256" key="1">
    <source>
        <dbReference type="SAM" id="MobiDB-lite"/>
    </source>
</evidence>
<evidence type="ECO:0000313" key="4">
    <source>
        <dbReference type="Proteomes" id="UP000095256"/>
    </source>
</evidence>
<dbReference type="EMBL" id="MIEK01000078">
    <property type="protein sequence ID" value="OEH80935.1"/>
    <property type="molecule type" value="Genomic_DNA"/>
</dbReference>
<evidence type="ECO:0000313" key="3">
    <source>
        <dbReference type="EMBL" id="OEH80935.1"/>
    </source>
</evidence>
<feature type="region of interest" description="Disordered" evidence="1">
    <location>
        <begin position="193"/>
        <end position="218"/>
    </location>
</feature>
<dbReference type="Pfam" id="PF13731">
    <property type="entry name" value="WxL"/>
    <property type="match status" value="1"/>
</dbReference>
<keyword evidence="4" id="KW-1185">Reference proteome</keyword>
<protein>
    <recommendedName>
        <fullName evidence="2">WxL domain-containing protein</fullName>
    </recommendedName>
</protein>